<evidence type="ECO:0008006" key="9">
    <source>
        <dbReference type="Google" id="ProtNLM"/>
    </source>
</evidence>
<dbReference type="InterPro" id="IPR019775">
    <property type="entry name" value="WD40_repeat_CS"/>
</dbReference>
<dbReference type="PROSITE" id="PS00678">
    <property type="entry name" value="WD_REPEATS_1"/>
    <property type="match status" value="1"/>
</dbReference>
<evidence type="ECO:0000256" key="3">
    <source>
        <dbReference type="PROSITE-ProRule" id="PRU00221"/>
    </source>
</evidence>
<feature type="repeat" description="WD" evidence="3">
    <location>
        <begin position="1369"/>
        <end position="1409"/>
    </location>
</feature>
<dbReference type="PROSITE" id="PS50082">
    <property type="entry name" value="WD_REPEATS_2"/>
    <property type="match status" value="5"/>
</dbReference>
<dbReference type="Gene3D" id="2.160.20.80">
    <property type="entry name" value="E3 ubiquitin-protein ligase SopA"/>
    <property type="match status" value="1"/>
</dbReference>
<dbReference type="SUPFAM" id="SSF50978">
    <property type="entry name" value="WD40 repeat-like"/>
    <property type="match status" value="1"/>
</dbReference>
<dbReference type="PANTHER" id="PTHR19879">
    <property type="entry name" value="TRANSCRIPTION INITIATION FACTOR TFIID"/>
    <property type="match status" value="1"/>
</dbReference>
<feature type="compositionally biased region" description="Low complexity" evidence="4">
    <location>
        <begin position="17"/>
        <end position="28"/>
    </location>
</feature>
<dbReference type="SMART" id="SM00320">
    <property type="entry name" value="WD40"/>
    <property type="match status" value="14"/>
</dbReference>
<sequence>MQSMASRIETLAHPEVPSAQGSPSSASSTDKLPFFISKYSGSSTQPSEPSSQRIHATTLCTSARLQPAAVQSSHVVSNLSVDAYSMASEVSITTTKNWAYAHAPELASGQPAMSISETSNESSSLANGPKAPTLAVQAEDGFLIEDTAQLVLCARLLASKRHGPPLSPSPIQPSSNSTFGGSNIPQDCVQLMNDNPLDKEHLYRLMSRIVEKFEQQPTKDPDSIREVVLVGPMLDREHFSRLVKIFIGDLEKTSVKSIDILIGLVQLVQDAPAKCLKQEDLTRIVWLSTQLLQDSTEKDTRDTIYLAMATTVLLSTTMTSLESNQGQGLLRKVFSSLRHHKEPLVRVQAKYADQVLRSVPRQSTVTDHKTIYRLRSIFKKIKRVLGSSDQPHWFQDVRKAGEYTKDYQFSDLKRLIYKSPNLGNANFQWRVCLLLGEITLDPTWTSDDRDQAAAILYGFVKTNKQDPMIRRWALTILAYISESPAVLCIHGALNLSTGFDAARSSNARNLVREFKTTGLQPFDFVYPLTGRLPLPASSPLFQKVSADPDVEYAIGCLRRQRSGMFDKRAVYIQLLSKQSLRSSEDALVALQERTRDFMKSRREVLLVLGDSGAGKSTFGMRLEHELWDAYKPGGPIPIFIDLKSIDTPDKNMIQQHLEDQGYFSDEQIEELRQSRRFILICDGYDECHRWINLHTKNYLNKPRQWQAQMIVSCRTQYLGPNYRNYFEPEVSTAVNNLNFSDTSDLYEEAVIVPFRSSQIREYVELFTQAPRNPDHLGDGPMWTVEQYMERLRSIGHLMELAQNPFMLRMIMDVLPRIAKTTIKITRVDLYDHFVELHFESEQRRLSNQHSIGKVDKDTLSAFKSLQNDELIHLGLDFSKKLSYCIFKEQGGLNSITYSTMLDNESWKDGFFGSDARAKLLRESAQLVCRENRQDTRRLIRHGIRMARKRNSYEFSHRSILEYFYSCMVFDPKGNAPSLDLAVCLDSSGNPEPIVNHPLGQIGIVSETSIVNFLAERVQQHYGFRNQLQTIVGMSKDKTTVSQAAANSITILAKAGHYFNEANLQGIRIPGADLSEGRFDSAQLQRANLTGVRLKMTWLRQADLSEATMTNVRFGEKPFVNVPEPWCVGISPDGKMLAAGLQEGDVHIYDTFDSCQLFTFKGHSAYVASAVFSSDNSLVVSGSDDRTVRVWHLNGGKDRVFEGHTGGVHVVAIAPASKHVASASFDGTARIWNIESGSCVHILNTSLRRQPALAWSPCGHQVVTGALVGSGDLKLWNADTGELDRTLDAKLVLSTVYSRQGKLLVVGHPDTLFIWDLNSDKEGDKPMIVKGPGNFSNATFSQDEQMVAVACNDGSIHLYDAVSGSFVTSLKSHYGFVLAVAFLKNQELISAAQDGTIRFWQLNEELAPRENAFSVSMAEKRGHEHAAHSLVYISNGDFILSGGIDGILQWDTETGDCRQYLEDAAKTMAISPNGKQLAVGRNDLRIYELSETNEPKEDRRFDRVVGDVTYSPCGRWMAAVEDKKGVRLWDLRYKDDSGRALKGYTASVLQLTFSPSGHQLVAVVLHAPICLWDTESATLMQVPEISGSAASFSPCGSVLAIGDSESLHLWNLREKDTTLFAELESDANCMVWSPCGVWLAAGFPDGALRLWKMSNNGSVFMASNVISVRDISEPVSCLTWSPTDPLKFATGSMTGYICVWRIAKVKKDAYRLQSVWDSFPNRLTAFGTRLDGVIGLTEMQKKLLRQRGAIEGSDVPVMEQTVGAMGFTGKFIN</sequence>
<dbReference type="PROSITE" id="PS50294">
    <property type="entry name" value="WD_REPEATS_REGION"/>
    <property type="match status" value="3"/>
</dbReference>
<name>A0A9P3HGR1_9FUNG</name>
<dbReference type="PANTHER" id="PTHR19879:SF9">
    <property type="entry name" value="TRANSCRIPTION INITIATION FACTOR TFIID SUBUNIT 5"/>
    <property type="match status" value="1"/>
</dbReference>
<dbReference type="InterPro" id="IPR036322">
    <property type="entry name" value="WD40_repeat_dom_sf"/>
</dbReference>
<keyword evidence="2" id="KW-0677">Repeat</keyword>
<feature type="region of interest" description="Disordered" evidence="4">
    <location>
        <begin position="111"/>
        <end position="130"/>
    </location>
</feature>
<comment type="caution">
    <text evidence="7">The sequence shown here is derived from an EMBL/GenBank/DDBJ whole genome shotgun (WGS) entry which is preliminary data.</text>
</comment>
<dbReference type="EMBL" id="BQFW01000012">
    <property type="protein sequence ID" value="GJJ76113.1"/>
    <property type="molecule type" value="Genomic_DNA"/>
</dbReference>
<proteinExistence type="predicted"/>
<feature type="repeat" description="WD" evidence="3">
    <location>
        <begin position="1159"/>
        <end position="1200"/>
    </location>
</feature>
<evidence type="ECO:0000313" key="7">
    <source>
        <dbReference type="EMBL" id="GJJ76113.1"/>
    </source>
</evidence>
<feature type="repeat" description="WD" evidence="3">
    <location>
        <begin position="1619"/>
        <end position="1660"/>
    </location>
</feature>
<dbReference type="SUPFAM" id="SSF141571">
    <property type="entry name" value="Pentapeptide repeat-like"/>
    <property type="match status" value="1"/>
</dbReference>
<dbReference type="InterPro" id="IPR056251">
    <property type="entry name" value="Arm_rpt_dom"/>
</dbReference>
<feature type="repeat" description="WD" evidence="3">
    <location>
        <begin position="1200"/>
        <end position="1241"/>
    </location>
</feature>
<reference evidence="7" key="2">
    <citation type="journal article" date="2022" name="Microbiol. Resour. Announc.">
        <title>Whole-Genome Sequence of Entomortierella parvispora E1425, a Mucoromycotan Fungus Associated with Burkholderiaceae-Related Endosymbiotic Bacteria.</title>
        <authorList>
            <person name="Herlambang A."/>
            <person name="Guo Y."/>
            <person name="Takashima Y."/>
            <person name="Narisawa K."/>
            <person name="Ohta H."/>
            <person name="Nishizawa T."/>
        </authorList>
    </citation>
    <scope>NUCLEOTIDE SEQUENCE</scope>
    <source>
        <strain evidence="7">E1425</strain>
    </source>
</reference>
<evidence type="ECO:0000259" key="6">
    <source>
        <dbReference type="Pfam" id="PF23948"/>
    </source>
</evidence>
<dbReference type="Pfam" id="PF00400">
    <property type="entry name" value="WD40"/>
    <property type="match status" value="5"/>
</dbReference>
<dbReference type="InterPro" id="IPR027417">
    <property type="entry name" value="P-loop_NTPase"/>
</dbReference>
<feature type="domain" description="Arm-like repeat" evidence="6">
    <location>
        <begin position="192"/>
        <end position="361"/>
    </location>
</feature>
<dbReference type="SUPFAM" id="SSF50998">
    <property type="entry name" value="Quinoprotein alcohol dehydrogenase-like"/>
    <property type="match status" value="1"/>
</dbReference>
<feature type="domain" description="NACHT" evidence="5">
    <location>
        <begin position="604"/>
        <end position="746"/>
    </location>
</feature>
<dbReference type="Pfam" id="PF05729">
    <property type="entry name" value="NACHT"/>
    <property type="match status" value="1"/>
</dbReference>
<evidence type="ECO:0000256" key="2">
    <source>
        <dbReference type="ARBA" id="ARBA00022737"/>
    </source>
</evidence>
<dbReference type="Pfam" id="PF23948">
    <property type="entry name" value="ARM_5"/>
    <property type="match status" value="1"/>
</dbReference>
<dbReference type="Pfam" id="PF00805">
    <property type="entry name" value="Pentapeptide"/>
    <property type="match status" value="1"/>
</dbReference>
<evidence type="ECO:0000256" key="1">
    <source>
        <dbReference type="ARBA" id="ARBA00022574"/>
    </source>
</evidence>
<keyword evidence="8" id="KW-1185">Reference proteome</keyword>
<feature type="compositionally biased region" description="Low complexity" evidence="4">
    <location>
        <begin position="114"/>
        <end position="124"/>
    </location>
</feature>
<gene>
    <name evidence="7" type="ORF">EMPS_08472</name>
</gene>
<reference evidence="7" key="1">
    <citation type="submission" date="2021-11" db="EMBL/GenBank/DDBJ databases">
        <authorList>
            <person name="Herlambang A."/>
            <person name="Guo Y."/>
            <person name="Takashima Y."/>
            <person name="Nishizawa T."/>
        </authorList>
    </citation>
    <scope>NUCLEOTIDE SEQUENCE</scope>
    <source>
        <strain evidence="7">E1425</strain>
    </source>
</reference>
<dbReference type="InterPro" id="IPR015943">
    <property type="entry name" value="WD40/YVTN_repeat-like_dom_sf"/>
</dbReference>
<dbReference type="InterPro" id="IPR001646">
    <property type="entry name" value="5peptide_repeat"/>
</dbReference>
<evidence type="ECO:0000259" key="5">
    <source>
        <dbReference type="Pfam" id="PF05729"/>
    </source>
</evidence>
<organism evidence="7 8">
    <name type="scientific">Entomortierella parvispora</name>
    <dbReference type="NCBI Taxonomy" id="205924"/>
    <lineage>
        <taxon>Eukaryota</taxon>
        <taxon>Fungi</taxon>
        <taxon>Fungi incertae sedis</taxon>
        <taxon>Mucoromycota</taxon>
        <taxon>Mortierellomycotina</taxon>
        <taxon>Mortierellomycetes</taxon>
        <taxon>Mortierellales</taxon>
        <taxon>Mortierellaceae</taxon>
        <taxon>Entomortierella</taxon>
    </lineage>
</organism>
<feature type="region of interest" description="Disordered" evidence="4">
    <location>
        <begin position="163"/>
        <end position="184"/>
    </location>
</feature>
<dbReference type="PRINTS" id="PR00320">
    <property type="entry name" value="GPROTEINBRPT"/>
</dbReference>
<protein>
    <recommendedName>
        <fullName evidence="9">NACHT domain-containing protein</fullName>
    </recommendedName>
</protein>
<dbReference type="InterPro" id="IPR020472">
    <property type="entry name" value="WD40_PAC1"/>
</dbReference>
<evidence type="ECO:0000313" key="8">
    <source>
        <dbReference type="Proteomes" id="UP000827284"/>
    </source>
</evidence>
<dbReference type="CDD" id="cd00200">
    <property type="entry name" value="WD40"/>
    <property type="match status" value="1"/>
</dbReference>
<dbReference type="InterPro" id="IPR011047">
    <property type="entry name" value="Quinoprotein_ADH-like_sf"/>
</dbReference>
<dbReference type="InterPro" id="IPR001680">
    <property type="entry name" value="WD40_rpt"/>
</dbReference>
<dbReference type="Proteomes" id="UP000827284">
    <property type="component" value="Unassembled WGS sequence"/>
</dbReference>
<evidence type="ECO:0000256" key="4">
    <source>
        <dbReference type="SAM" id="MobiDB-lite"/>
    </source>
</evidence>
<dbReference type="SUPFAM" id="SSF52540">
    <property type="entry name" value="P-loop containing nucleoside triphosphate hydrolases"/>
    <property type="match status" value="1"/>
</dbReference>
<keyword evidence="1 3" id="KW-0853">WD repeat</keyword>
<dbReference type="InterPro" id="IPR007111">
    <property type="entry name" value="NACHT_NTPase"/>
</dbReference>
<dbReference type="Gene3D" id="2.130.10.10">
    <property type="entry name" value="YVTN repeat-like/Quinoprotein amine dehydrogenase"/>
    <property type="match status" value="3"/>
</dbReference>
<feature type="region of interest" description="Disordered" evidence="4">
    <location>
        <begin position="1"/>
        <end position="30"/>
    </location>
</feature>
<accession>A0A9P3HGR1</accession>
<feature type="repeat" description="WD" evidence="3">
    <location>
        <begin position="1540"/>
        <end position="1581"/>
    </location>
</feature>
<dbReference type="Gene3D" id="3.40.50.300">
    <property type="entry name" value="P-loop containing nucleotide triphosphate hydrolases"/>
    <property type="match status" value="1"/>
</dbReference>